<feature type="region of interest" description="Disordered" evidence="1">
    <location>
        <begin position="83"/>
        <end position="104"/>
    </location>
</feature>
<reference evidence="4" key="1">
    <citation type="submission" date="2020-04" db="EMBL/GenBank/DDBJ databases">
        <authorList>
            <person name="Neveu A P."/>
        </authorList>
    </citation>
    <scope>NUCLEOTIDE SEQUENCE</scope>
    <source>
        <tissue evidence="4">Whole embryo</tissue>
    </source>
</reference>
<feature type="transmembrane region" description="Helical" evidence="2">
    <location>
        <begin position="115"/>
        <end position="136"/>
    </location>
</feature>
<accession>A0A6F9DG35</accession>
<protein>
    <submittedName>
        <fullName evidence="4">Uncharacterized protein LOC100178218</fullName>
    </submittedName>
</protein>
<feature type="compositionally biased region" description="Basic and acidic residues" evidence="1">
    <location>
        <begin position="678"/>
        <end position="689"/>
    </location>
</feature>
<feature type="transmembrane region" description="Helical" evidence="2">
    <location>
        <begin position="168"/>
        <end position="188"/>
    </location>
</feature>
<keyword evidence="2" id="KW-0812">Transmembrane</keyword>
<dbReference type="Pfam" id="PF07693">
    <property type="entry name" value="KAP_NTPase"/>
    <property type="match status" value="1"/>
</dbReference>
<dbReference type="InterPro" id="IPR052754">
    <property type="entry name" value="NTPase_KAP_P-loop"/>
</dbReference>
<feature type="domain" description="KAP NTPase" evidence="3">
    <location>
        <begin position="30"/>
        <end position="798"/>
    </location>
</feature>
<gene>
    <name evidence="4" type="primary">LOC100178218</name>
</gene>
<evidence type="ECO:0000256" key="1">
    <source>
        <dbReference type="SAM" id="MobiDB-lite"/>
    </source>
</evidence>
<dbReference type="EMBL" id="LR786562">
    <property type="protein sequence ID" value="CAB3262168.1"/>
    <property type="molecule type" value="mRNA"/>
</dbReference>
<feature type="region of interest" description="Disordered" evidence="1">
    <location>
        <begin position="678"/>
        <end position="748"/>
    </location>
</feature>
<dbReference type="PANTHER" id="PTHR22674">
    <property type="entry name" value="NTPASE, KAP FAMILY P-LOOP DOMAIN-CONTAINING 1"/>
    <property type="match status" value="1"/>
</dbReference>
<evidence type="ECO:0000313" key="4">
    <source>
        <dbReference type="EMBL" id="CAB3262168.1"/>
    </source>
</evidence>
<dbReference type="AlphaFoldDB" id="A0A6F9DG35"/>
<feature type="compositionally biased region" description="Basic and acidic residues" evidence="1">
    <location>
        <begin position="724"/>
        <end position="734"/>
    </location>
</feature>
<keyword evidence="2" id="KW-0472">Membrane</keyword>
<feature type="transmembrane region" description="Helical" evidence="2">
    <location>
        <begin position="505"/>
        <end position="527"/>
    </location>
</feature>
<dbReference type="PANTHER" id="PTHR22674:SF6">
    <property type="entry name" value="NTPASE KAP FAMILY P-LOOP DOMAIN-CONTAINING PROTEIN 1"/>
    <property type="match status" value="1"/>
</dbReference>
<evidence type="ECO:0000256" key="2">
    <source>
        <dbReference type="SAM" id="Phobius"/>
    </source>
</evidence>
<feature type="transmembrane region" description="Helical" evidence="2">
    <location>
        <begin position="463"/>
        <end position="485"/>
    </location>
</feature>
<proteinExistence type="evidence at transcript level"/>
<name>A0A6F9DG35_9ASCI</name>
<dbReference type="InterPro" id="IPR011646">
    <property type="entry name" value="KAP_P-loop"/>
</dbReference>
<evidence type="ECO:0000259" key="3">
    <source>
        <dbReference type="Pfam" id="PF07693"/>
    </source>
</evidence>
<sequence>MEPTKLQRKVEPKGHLLSDNDTGVDHLGYSIYADALARLLFWVQTPITVGVFAPWGSGKSFLLREVRYLLQKYQNQKEIDHNFGDENFSRRSKRSKIGRSTTTQNQTRRQGCTCAAWTFFLLSIICLLIATLLIALDPAAQHIYYEDPGNSTDSPSSDTPLEQEEASIGFLAVVILLSLIGIVFVTFVCCVSTTDTQCWAKTSRNFRLVAYAMFTTLPTLGEKRRTAQADYDIVIDFDEDAELALMDPQELAGQGSQTCLLKTKYIFVNFKAWEYAGSDTLWAGIVTNLTQAIEAEFGVVTSRLFRMLDIEEVLDDSKCREPSSVGVLIRDFDVTVRSVKRMMTQYGVVIKVDKRGSWWTVRYSSSIEARNALKSLRIAGFDARLSTDTPVEPANAPDKISPQAPTSNCQSKVVSIEMDNLVPDPDSTSISSRDIRWSAHPKPASFFSHFLKYPKKVCCGCPFLYFCILFIIAVVLFPIGVCILVSELRLDILRSTRAIPVEVQILAWMPATAAALLVIMRFCYAMFKSQTRRVNQALSGAKGNMAAELGFMSKVKDEIKVIEKLVRCLRFTHQQNYKIIISIDDLDRCPHEKVKSVLEAVSILLSDRCSPFVCLIALDSRVAVKCIEEGMGNALLKANVNGHEYLKKIINLPFCLPELSSRDKRRYFAGMMDQADRTKLVRKSPERGRPNSPKASPLAAGDLISSTSKGTNFGRLGDQSTTAWKEEPPKDVDVGSRSSSGTDAVDACPASSKHIDEKEFLYKCRQFLHDDETLKYHLAGNPRNMKRIFNVISMTTHLIQSLQAHDKRSALINKWLTNSRDDLQCPAQDEHDVTWRLSITADEEGARDLVRWVVLTDQWPYRMSYLLQVIEDADQRSNSGRRSEVILDQQTLLDIYENIVIPEINANLKVDESTLLSLDGDPDLFLGLLGCCKLTKRRALQLKNVTVNLDQSLRQNIALYRSLVDIQKGDSGTENRDLH</sequence>
<keyword evidence="2" id="KW-1133">Transmembrane helix</keyword>
<organism evidence="4">
    <name type="scientific">Phallusia mammillata</name>
    <dbReference type="NCBI Taxonomy" id="59560"/>
    <lineage>
        <taxon>Eukaryota</taxon>
        <taxon>Metazoa</taxon>
        <taxon>Chordata</taxon>
        <taxon>Tunicata</taxon>
        <taxon>Ascidiacea</taxon>
        <taxon>Phlebobranchia</taxon>
        <taxon>Ascidiidae</taxon>
        <taxon>Phallusia</taxon>
    </lineage>
</organism>